<feature type="region of interest" description="Disordered" evidence="2">
    <location>
        <begin position="564"/>
        <end position="636"/>
    </location>
</feature>
<dbReference type="EMBL" id="CP001325">
    <property type="protein sequence ID" value="ACO62987.1"/>
    <property type="molecule type" value="Genomic_DNA"/>
</dbReference>
<gene>
    <name evidence="4" type="ORF">MICPUN_100015</name>
</gene>
<feature type="region of interest" description="Disordered" evidence="2">
    <location>
        <begin position="1"/>
        <end position="21"/>
    </location>
</feature>
<dbReference type="Gene3D" id="1.10.8.270">
    <property type="entry name" value="putative rabgap domain of human tbc1 domain family member 14 like domains"/>
    <property type="match status" value="1"/>
</dbReference>
<dbReference type="SMART" id="SM00164">
    <property type="entry name" value="TBC"/>
    <property type="match status" value="1"/>
</dbReference>
<dbReference type="GeneID" id="8242632"/>
<dbReference type="OMA" id="GYVQSMH"/>
<sequence>MEDEGGDAEAPVSLAERHHRNPDGALRRDVWPRIVDSDMRIPNHYAALLALAGETPETAQQIEKDLPRTGATFAVQGLLKPGLPMWESLRNVLTAYAAHDPVMGYVQSMNFIAAFLLLAGLKEEDAFWCLIALVDRVVPGYFSEGMAAAKLDQRVFARLLHIHLPAVGLHLETLAPDNIVCGIISSQWLLTLFVNVLPTDVTMRIWDRVFATGSRAPLFAACIALLTPRSNDVLGCNEMGECIELLQGLGDDLGDADADAFLAVVDAHLANELSPPKVLLETARERGRCRRPSDAGLPDSVLAIAPVTEIDELTAGLCSDLEDVVGRRALRRVDAEDGKALPTEDLECDDWEMAGDLAADDGASEGRDLAGEIEMLRDMGEGPSRAASPEEYGDESDSDSPRRSIDETRRREESQSMASGLRLSVAEVDSLASRLCALDERIDALPVYSLEYRRCVKTLALAPLSTVHSSRLDPLRDEFVRGEADFRLLMQRALALGSEGLAWRPGVGVKLCEFNPGGGLWSSWADSLFEHVVLRADGLLEILERIALELSWIVDAVRGGGDEKVGGAAKRVDGRKGGEGKEGGSSGLSTEGSPPRHGWEEVSSGAPATAAGGRRPNWKREPEPPPSASAIAEVSGSHATRVSKELKVLLAGVAKVAGLARADLPSLASNTADVRAGLRRQSDALATAVSEWAAAAESRRRRKTASTLRAVTAAARDATGAFAKAAGDEDEDGEELEAFEDTPEALEAAYDDEAARLTAAEAAVAAAAKSISRRKTAVERDSKAAAEVREHAAAKKAAADAREARMEKVAEAVRRALDGRCAQSHLDECDALAEDIESLARESLRLWSDQMSRWADFVRKATAEVAMGYVTVVDASTQCAQDLIEENHKLAATKAAAHANNHGIGGMLSDAAEFVAAEAGLVGVSSPAAPGSGSGGLGSLRDRMREQSKKAMNTMNSLGGNLTHTLQGATGGFGFSRFKAGGGGGGKDPSTPAGAPGGGSREELKDAGGSATPEPTQQPKGTGGFVSPLDAGIGELVRAVSLGSSDADGAPKPRAESRQLQTLRADIGKLEERRDTLVRRKQALRELIVSQTRAKLMSGA</sequence>
<feature type="compositionally biased region" description="Basic and acidic residues" evidence="2">
    <location>
        <begin position="564"/>
        <end position="582"/>
    </location>
</feature>
<evidence type="ECO:0000259" key="3">
    <source>
        <dbReference type="PROSITE" id="PS50086"/>
    </source>
</evidence>
<dbReference type="InterPro" id="IPR035969">
    <property type="entry name" value="Rab-GAP_TBC_sf"/>
</dbReference>
<dbReference type="InParanoid" id="C1E3S5"/>
<dbReference type="PROSITE" id="PS50086">
    <property type="entry name" value="TBC_RABGAP"/>
    <property type="match status" value="1"/>
</dbReference>
<feature type="compositionally biased region" description="Gly residues" evidence="2">
    <location>
        <begin position="977"/>
        <end position="987"/>
    </location>
</feature>
<dbReference type="RefSeq" id="XP_002501729.1">
    <property type="nucleotide sequence ID" value="XM_002501683.1"/>
</dbReference>
<dbReference type="GO" id="GO:0005096">
    <property type="term" value="F:GTPase activator activity"/>
    <property type="evidence" value="ECO:0007669"/>
    <property type="project" value="TreeGrafter"/>
</dbReference>
<dbReference type="STRING" id="296587.C1E3S5"/>
<evidence type="ECO:0000313" key="4">
    <source>
        <dbReference type="EMBL" id="ACO62987.1"/>
    </source>
</evidence>
<reference evidence="4 5" key="1">
    <citation type="journal article" date="2009" name="Science">
        <title>Green evolution and dynamic adaptations revealed by genomes of the marine picoeukaryotes Micromonas.</title>
        <authorList>
            <person name="Worden A.Z."/>
            <person name="Lee J.H."/>
            <person name="Mock T."/>
            <person name="Rouze P."/>
            <person name="Simmons M.P."/>
            <person name="Aerts A.L."/>
            <person name="Allen A.E."/>
            <person name="Cuvelier M.L."/>
            <person name="Derelle E."/>
            <person name="Everett M.V."/>
            <person name="Foulon E."/>
            <person name="Grimwood J."/>
            <person name="Gundlach H."/>
            <person name="Henrissat B."/>
            <person name="Napoli C."/>
            <person name="McDonald S.M."/>
            <person name="Parker M.S."/>
            <person name="Rombauts S."/>
            <person name="Salamov A."/>
            <person name="Von Dassow P."/>
            <person name="Badger J.H."/>
            <person name="Coutinho P.M."/>
            <person name="Demir E."/>
            <person name="Dubchak I."/>
            <person name="Gentemann C."/>
            <person name="Eikrem W."/>
            <person name="Gready J.E."/>
            <person name="John U."/>
            <person name="Lanier W."/>
            <person name="Lindquist E.A."/>
            <person name="Lucas S."/>
            <person name="Mayer K.F."/>
            <person name="Moreau H."/>
            <person name="Not F."/>
            <person name="Otillar R."/>
            <person name="Panaud O."/>
            <person name="Pangilinan J."/>
            <person name="Paulsen I."/>
            <person name="Piegu B."/>
            <person name="Poliakov A."/>
            <person name="Robbens S."/>
            <person name="Schmutz J."/>
            <person name="Toulza E."/>
            <person name="Wyss T."/>
            <person name="Zelensky A."/>
            <person name="Zhou K."/>
            <person name="Armbrust E.V."/>
            <person name="Bhattacharya D."/>
            <person name="Goodenough U.W."/>
            <person name="Van de Peer Y."/>
            <person name="Grigoriev I.V."/>
        </authorList>
    </citation>
    <scope>NUCLEOTIDE SEQUENCE [LARGE SCALE GENOMIC DNA]</scope>
    <source>
        <strain evidence="5">RCC299 / NOUM17</strain>
    </source>
</reference>
<evidence type="ECO:0000256" key="1">
    <source>
        <dbReference type="SAM" id="Coils"/>
    </source>
</evidence>
<keyword evidence="1" id="KW-0175">Coiled coil</keyword>
<name>C1E3S5_MICCC</name>
<dbReference type="PANTHER" id="PTHR47219:SF20">
    <property type="entry name" value="TBC1 DOMAIN FAMILY MEMBER 2B"/>
    <property type="match status" value="1"/>
</dbReference>
<dbReference type="KEGG" id="mis:MICPUN_100015"/>
<dbReference type="eggNOG" id="KOG2058">
    <property type="taxonomic scope" value="Eukaryota"/>
</dbReference>
<dbReference type="Proteomes" id="UP000002009">
    <property type="component" value="Chromosome 4"/>
</dbReference>
<evidence type="ECO:0000256" key="2">
    <source>
        <dbReference type="SAM" id="MobiDB-lite"/>
    </source>
</evidence>
<protein>
    <recommendedName>
        <fullName evidence="3">Rab-GAP TBC domain-containing protein</fullName>
    </recommendedName>
</protein>
<dbReference type="InterPro" id="IPR000195">
    <property type="entry name" value="Rab-GAP-TBC_dom"/>
</dbReference>
<dbReference type="Gene3D" id="1.10.472.80">
    <property type="entry name" value="Ypt/Rab-GAP domain of gyp1p, domain 3"/>
    <property type="match status" value="1"/>
</dbReference>
<feature type="compositionally biased region" description="Basic and acidic residues" evidence="2">
    <location>
        <begin position="399"/>
        <end position="414"/>
    </location>
</feature>
<organism evidence="4 5">
    <name type="scientific">Micromonas commoda (strain RCC299 / NOUM17 / CCMP2709)</name>
    <name type="common">Picoplanktonic green alga</name>
    <dbReference type="NCBI Taxonomy" id="296587"/>
    <lineage>
        <taxon>Eukaryota</taxon>
        <taxon>Viridiplantae</taxon>
        <taxon>Chlorophyta</taxon>
        <taxon>Mamiellophyceae</taxon>
        <taxon>Mamiellales</taxon>
        <taxon>Mamiellaceae</taxon>
        <taxon>Micromonas</taxon>
    </lineage>
</organism>
<dbReference type="Pfam" id="PF00566">
    <property type="entry name" value="RabGAP-TBC"/>
    <property type="match status" value="1"/>
</dbReference>
<feature type="coiled-coil region" evidence="1">
    <location>
        <begin position="1060"/>
        <end position="1087"/>
    </location>
</feature>
<keyword evidence="5" id="KW-1185">Reference proteome</keyword>
<feature type="region of interest" description="Disordered" evidence="2">
    <location>
        <begin position="380"/>
        <end position="419"/>
    </location>
</feature>
<feature type="region of interest" description="Disordered" evidence="2">
    <location>
        <begin position="977"/>
        <end position="1029"/>
    </location>
</feature>
<dbReference type="GO" id="GO:0031267">
    <property type="term" value="F:small GTPase binding"/>
    <property type="evidence" value="ECO:0007669"/>
    <property type="project" value="TreeGrafter"/>
</dbReference>
<dbReference type="SUPFAM" id="SSF47923">
    <property type="entry name" value="Ypt/Rab-GAP domain of gyp1p"/>
    <property type="match status" value="2"/>
</dbReference>
<proteinExistence type="predicted"/>
<dbReference type="PANTHER" id="PTHR47219">
    <property type="entry name" value="RAB GTPASE-ACTIVATING PROTEIN 1-LIKE"/>
    <property type="match status" value="1"/>
</dbReference>
<feature type="domain" description="Rab-GAP TBC" evidence="3">
    <location>
        <begin position="21"/>
        <end position="213"/>
    </location>
</feature>
<evidence type="ECO:0000313" key="5">
    <source>
        <dbReference type="Proteomes" id="UP000002009"/>
    </source>
</evidence>
<feature type="compositionally biased region" description="Low complexity" evidence="2">
    <location>
        <begin position="605"/>
        <end position="615"/>
    </location>
</feature>
<dbReference type="AlphaFoldDB" id="C1E3S5"/>
<accession>C1E3S5</accession>
<dbReference type="InterPro" id="IPR050302">
    <property type="entry name" value="Rab_GAP_TBC_domain"/>
</dbReference>
<dbReference type="OrthoDB" id="294251at2759"/>